<dbReference type="eggNOG" id="COG4977">
    <property type="taxonomic scope" value="Bacteria"/>
</dbReference>
<organism evidence="2 3">
    <name type="scientific">Demequina mangrovi</name>
    <dbReference type="NCBI Taxonomy" id="1043493"/>
    <lineage>
        <taxon>Bacteria</taxon>
        <taxon>Bacillati</taxon>
        <taxon>Actinomycetota</taxon>
        <taxon>Actinomycetes</taxon>
        <taxon>Micrococcales</taxon>
        <taxon>Demequinaceae</taxon>
        <taxon>Demequina</taxon>
    </lineage>
</organism>
<proteinExistence type="predicted"/>
<dbReference type="InterPro" id="IPR052158">
    <property type="entry name" value="INH-QAR"/>
</dbReference>
<name>A0A1H6WG68_9MICO</name>
<reference evidence="3" key="1">
    <citation type="submission" date="2016-10" db="EMBL/GenBank/DDBJ databases">
        <authorList>
            <person name="Varghese N."/>
        </authorList>
    </citation>
    <scope>NUCLEOTIDE SEQUENCE [LARGE SCALE GENOMIC DNA]</scope>
    <source>
        <strain evidence="3">DSM 24868</strain>
    </source>
</reference>
<dbReference type="STRING" id="1043493.SAMN05421637_0839"/>
<dbReference type="AlphaFoldDB" id="A0A1H6WG68"/>
<dbReference type="InterPro" id="IPR002818">
    <property type="entry name" value="DJ-1/PfpI"/>
</dbReference>
<protein>
    <submittedName>
        <fullName evidence="2">DJ-1/PfpI family protein</fullName>
    </submittedName>
</protein>
<evidence type="ECO:0000313" key="3">
    <source>
        <dbReference type="Proteomes" id="UP000183315"/>
    </source>
</evidence>
<feature type="domain" description="DJ-1/PfpI" evidence="1">
    <location>
        <begin position="4"/>
        <end position="177"/>
    </location>
</feature>
<dbReference type="PANTHER" id="PTHR43130">
    <property type="entry name" value="ARAC-FAMILY TRANSCRIPTIONAL REGULATOR"/>
    <property type="match status" value="1"/>
</dbReference>
<dbReference type="RefSeq" id="WP_042213374.1">
    <property type="nucleotide sequence ID" value="NZ_BBLU01000003.1"/>
</dbReference>
<dbReference type="PANTHER" id="PTHR43130:SF3">
    <property type="entry name" value="HTH-TYPE TRANSCRIPTIONAL REGULATOR RV1931C"/>
    <property type="match status" value="1"/>
</dbReference>
<dbReference type="Proteomes" id="UP000183315">
    <property type="component" value="Unassembled WGS sequence"/>
</dbReference>
<gene>
    <name evidence="2" type="ORF">SAMN05421637_0839</name>
</gene>
<evidence type="ECO:0000259" key="1">
    <source>
        <dbReference type="Pfam" id="PF01965"/>
    </source>
</evidence>
<dbReference type="InterPro" id="IPR029062">
    <property type="entry name" value="Class_I_gatase-like"/>
</dbReference>
<keyword evidence="3" id="KW-1185">Reference proteome</keyword>
<dbReference type="Gene3D" id="3.40.50.880">
    <property type="match status" value="1"/>
</dbReference>
<sequence>MTTRAVMLLFDGFDLIDAGGPYEVLLTASRLLERDGLEPEFEVVLATPGGGDVAAYGGMTLTRLADSDEIAECDLLLVPGTIDVACALGDTLLMQTVERLAAASSMTASVCTGAFLLARAGLLGERPSTTHWEDLSDLAACGEVQEVVGGVRWVDAGSILTSGGLTSGMHLALHLVARLSSEDLALRTARQLDMDWSPDPAR</sequence>
<accession>A0A1H6WG68</accession>
<evidence type="ECO:0000313" key="2">
    <source>
        <dbReference type="EMBL" id="SEJ11790.1"/>
    </source>
</evidence>
<dbReference type="SUPFAM" id="SSF52317">
    <property type="entry name" value="Class I glutamine amidotransferase-like"/>
    <property type="match status" value="1"/>
</dbReference>
<dbReference type="OrthoDB" id="3194870at2"/>
<dbReference type="Pfam" id="PF01965">
    <property type="entry name" value="DJ-1_PfpI"/>
    <property type="match status" value="1"/>
</dbReference>
<dbReference type="CDD" id="cd03139">
    <property type="entry name" value="GATase1_PfpI_2"/>
    <property type="match status" value="1"/>
</dbReference>
<dbReference type="EMBL" id="FNZI01000002">
    <property type="protein sequence ID" value="SEJ11790.1"/>
    <property type="molecule type" value="Genomic_DNA"/>
</dbReference>